<dbReference type="OrthoDB" id="6769313at2759"/>
<proteinExistence type="predicted"/>
<name>A0A9P0GS97_DIABA</name>
<organism evidence="1 2">
    <name type="scientific">Diabrotica balteata</name>
    <name type="common">Banded cucumber beetle</name>
    <dbReference type="NCBI Taxonomy" id="107213"/>
    <lineage>
        <taxon>Eukaryota</taxon>
        <taxon>Metazoa</taxon>
        <taxon>Ecdysozoa</taxon>
        <taxon>Arthropoda</taxon>
        <taxon>Hexapoda</taxon>
        <taxon>Insecta</taxon>
        <taxon>Pterygota</taxon>
        <taxon>Neoptera</taxon>
        <taxon>Endopterygota</taxon>
        <taxon>Coleoptera</taxon>
        <taxon>Polyphaga</taxon>
        <taxon>Cucujiformia</taxon>
        <taxon>Chrysomeloidea</taxon>
        <taxon>Chrysomelidae</taxon>
        <taxon>Galerucinae</taxon>
        <taxon>Diabroticina</taxon>
        <taxon>Diabroticites</taxon>
        <taxon>Diabrotica</taxon>
    </lineage>
</organism>
<protein>
    <submittedName>
        <fullName evidence="1">Uncharacterized protein</fullName>
    </submittedName>
</protein>
<keyword evidence="2" id="KW-1185">Reference proteome</keyword>
<dbReference type="Proteomes" id="UP001153709">
    <property type="component" value="Unassembled WGS sequence"/>
</dbReference>
<dbReference type="AlphaFoldDB" id="A0A9P0GS97"/>
<gene>
    <name evidence="1" type="ORF">DIABBA_LOCUS143</name>
</gene>
<evidence type="ECO:0000313" key="1">
    <source>
        <dbReference type="EMBL" id="CAH1232871.1"/>
    </source>
</evidence>
<accession>A0A9P0GS97</accession>
<sequence>MVVLSMRVKLKKVNRPSTKKIMDTRRPKQDNTYAKTKFKINENLRKVIENNAEILTIDQKWGKIQHALVSVGKKTLKPLREKTKPWMTVELLELMKDRRKHKAKDLDKYKEI</sequence>
<reference evidence="1" key="1">
    <citation type="submission" date="2022-01" db="EMBL/GenBank/DDBJ databases">
        <authorList>
            <person name="King R."/>
        </authorList>
    </citation>
    <scope>NUCLEOTIDE SEQUENCE</scope>
</reference>
<dbReference type="EMBL" id="CAKJVB030000261">
    <property type="protein sequence ID" value="CAH1232871.1"/>
    <property type="molecule type" value="Genomic_DNA"/>
</dbReference>
<evidence type="ECO:0000313" key="2">
    <source>
        <dbReference type="Proteomes" id="UP001153709"/>
    </source>
</evidence>
<comment type="caution">
    <text evidence="1">The sequence shown here is derived from an EMBL/GenBank/DDBJ whole genome shotgun (WGS) entry which is preliminary data.</text>
</comment>